<keyword evidence="5 6" id="KW-0067">ATP-binding</keyword>
<dbReference type="Gene3D" id="3.30.470.20">
    <property type="entry name" value="ATP-grasp fold, B domain"/>
    <property type="match status" value="1"/>
</dbReference>
<dbReference type="NCBIfam" id="TIGR01016">
    <property type="entry name" value="sucCoAbeta"/>
    <property type="match status" value="1"/>
</dbReference>
<dbReference type="PROSITE" id="PS50975">
    <property type="entry name" value="ATP_GRASP"/>
    <property type="match status" value="1"/>
</dbReference>
<comment type="caution">
    <text evidence="8">The sequence shown here is derived from an EMBL/GenBank/DDBJ whole genome shotgun (WGS) entry which is preliminary data.</text>
</comment>
<dbReference type="SUPFAM" id="SSF52210">
    <property type="entry name" value="Succinyl-CoA synthetase domains"/>
    <property type="match status" value="1"/>
</dbReference>
<evidence type="ECO:0000256" key="1">
    <source>
        <dbReference type="ARBA" id="ARBA00022598"/>
    </source>
</evidence>
<dbReference type="PANTHER" id="PTHR11815:SF10">
    <property type="entry name" value="SUCCINATE--COA LIGASE [GDP-FORMING] SUBUNIT BETA, MITOCHONDRIAL"/>
    <property type="match status" value="1"/>
</dbReference>
<dbReference type="Pfam" id="PF08442">
    <property type="entry name" value="ATP-grasp_2"/>
    <property type="match status" value="1"/>
</dbReference>
<feature type="binding site" evidence="5">
    <location>
        <position position="92"/>
    </location>
    <ligand>
        <name>ATP</name>
        <dbReference type="ChEBI" id="CHEBI:30616"/>
    </ligand>
</feature>
<feature type="binding site" evidence="5">
    <location>
        <position position="95"/>
    </location>
    <ligand>
        <name>ATP</name>
        <dbReference type="ChEBI" id="CHEBI:30616"/>
    </ligand>
</feature>
<accession>A0ABV1TGW2</accession>
<comment type="similarity">
    <text evidence="5">Belongs to the succinate/malate CoA ligase beta subunit family.</text>
</comment>
<feature type="binding site" evidence="5">
    <location>
        <position position="192"/>
    </location>
    <ligand>
        <name>Mg(2+)</name>
        <dbReference type="ChEBI" id="CHEBI:18420"/>
    </ligand>
</feature>
<dbReference type="Gene3D" id="3.30.1490.20">
    <property type="entry name" value="ATP-grasp fold, A domain"/>
    <property type="match status" value="1"/>
</dbReference>
<sequence>MDLFEYQARDLFAKHDVPVLAGEVIDTPEAARAITERLGGKSVVKAQVKVGGRGKAGGVKLAASADEAVARATDILGMDIKGHTVHKVMIAETAPEILEEYYVSFLLDRANRTFLSIASVEGGMEIEEVAATRPEAVAKTPIDAIDGVDLAKAKEIVAAAKFPAEVADKVADVLVRLWDTFIKEDALLVEVNPLAKVASGDVIALDGKVSLDDNAEFRHADWAELHDKAAANPLEAAAKEKNLNYVKLDGEVGIIGNGAGLVMSTLDVVAYAGENHGGVKPANFLDIGGGASAQVMANGLEIILGDPDVKSVFVNVFGGITACDEVANGIVQALKLLEDRGEDVSKPLVVRLDGNNAELGRKILTDANHPLVQRVDTMDGAADKAAELAHAAK</sequence>
<feature type="binding site" evidence="5">
    <location>
        <position position="45"/>
    </location>
    <ligand>
        <name>ATP</name>
        <dbReference type="ChEBI" id="CHEBI:30616"/>
    </ligand>
</feature>
<feature type="binding site" evidence="5">
    <location>
        <position position="257"/>
    </location>
    <ligand>
        <name>substrate</name>
        <note>ligand shared with subunit alpha</note>
    </ligand>
</feature>
<evidence type="ECO:0000256" key="5">
    <source>
        <dbReference type="HAMAP-Rule" id="MF_00558"/>
    </source>
</evidence>
<dbReference type="InterPro" id="IPR013815">
    <property type="entry name" value="ATP_grasp_subdomain_1"/>
</dbReference>
<evidence type="ECO:0000256" key="6">
    <source>
        <dbReference type="PROSITE-ProRule" id="PRU00409"/>
    </source>
</evidence>
<dbReference type="GO" id="GO:0004775">
    <property type="term" value="F:succinate-CoA ligase (ADP-forming) activity"/>
    <property type="evidence" value="ECO:0007669"/>
    <property type="project" value="UniProtKB-EC"/>
</dbReference>
<comment type="cofactor">
    <cofactor evidence="5">
        <name>Mg(2+)</name>
        <dbReference type="ChEBI" id="CHEBI:18420"/>
    </cofactor>
    <text evidence="5">Binds 1 Mg(2+) ion per subunit.</text>
</comment>
<dbReference type="PIRSF" id="PIRSF001554">
    <property type="entry name" value="SucCS_beta"/>
    <property type="match status" value="1"/>
</dbReference>
<dbReference type="InterPro" id="IPR005811">
    <property type="entry name" value="SUCC_ACL_C"/>
</dbReference>
<dbReference type="EC" id="6.2.1.5" evidence="5"/>
<comment type="function">
    <text evidence="5">Succinyl-CoA synthetase functions in the citric acid cycle (TCA), coupling the hydrolysis of succinyl-CoA to the synthesis of either ATP or GTP and thus represents the only step of substrate-level phosphorylation in the TCA. The beta subunit provides nucleotide specificity of the enzyme and binds the substrate succinate, while the binding sites for coenzyme A and phosphate are found in the alpha subunit.</text>
</comment>
<comment type="subunit">
    <text evidence="5">Heterotetramer of two alpha and two beta subunits.</text>
</comment>
<keyword evidence="9" id="KW-1185">Reference proteome</keyword>
<feature type="binding site" evidence="5">
    <location>
        <position position="100"/>
    </location>
    <ligand>
        <name>ATP</name>
        <dbReference type="ChEBI" id="CHEBI:30616"/>
    </ligand>
</feature>
<organism evidence="8 9">
    <name type="scientific">Streptomyces sp. 900105755</name>
    <dbReference type="NCBI Taxonomy" id="3154389"/>
    <lineage>
        <taxon>Bacteria</taxon>
        <taxon>Bacillati</taxon>
        <taxon>Actinomycetota</taxon>
        <taxon>Actinomycetes</taxon>
        <taxon>Kitasatosporales</taxon>
        <taxon>Streptomycetaceae</taxon>
        <taxon>Streptomyces</taxon>
    </lineage>
</organism>
<comment type="catalytic activity">
    <reaction evidence="5">
        <text>GTP + succinate + CoA = succinyl-CoA + GDP + phosphate</text>
        <dbReference type="Rhea" id="RHEA:22120"/>
        <dbReference type="ChEBI" id="CHEBI:30031"/>
        <dbReference type="ChEBI" id="CHEBI:37565"/>
        <dbReference type="ChEBI" id="CHEBI:43474"/>
        <dbReference type="ChEBI" id="CHEBI:57287"/>
        <dbReference type="ChEBI" id="CHEBI:57292"/>
        <dbReference type="ChEBI" id="CHEBI:58189"/>
    </reaction>
</comment>
<gene>
    <name evidence="5 8" type="primary">sucC</name>
    <name evidence="8" type="ORF">ABT211_17890</name>
</gene>
<evidence type="ECO:0000256" key="4">
    <source>
        <dbReference type="ARBA" id="ARBA00022842"/>
    </source>
</evidence>
<keyword evidence="1 5" id="KW-0436">Ligase</keyword>
<evidence type="ECO:0000259" key="7">
    <source>
        <dbReference type="PROSITE" id="PS50975"/>
    </source>
</evidence>
<dbReference type="Proteomes" id="UP001490365">
    <property type="component" value="Unassembled WGS sequence"/>
</dbReference>
<evidence type="ECO:0000313" key="8">
    <source>
        <dbReference type="EMBL" id="MER6269150.1"/>
    </source>
</evidence>
<evidence type="ECO:0000256" key="3">
    <source>
        <dbReference type="ARBA" id="ARBA00022741"/>
    </source>
</evidence>
<dbReference type="EMBL" id="JBEOZM010000006">
    <property type="protein sequence ID" value="MER6269150.1"/>
    <property type="molecule type" value="Genomic_DNA"/>
</dbReference>
<dbReference type="InterPro" id="IPR016102">
    <property type="entry name" value="Succinyl-CoA_synth-like"/>
</dbReference>
<proteinExistence type="inferred from homology"/>
<dbReference type="PANTHER" id="PTHR11815">
    <property type="entry name" value="SUCCINYL-COA SYNTHETASE BETA CHAIN"/>
    <property type="match status" value="1"/>
</dbReference>
<evidence type="ECO:0000256" key="2">
    <source>
        <dbReference type="ARBA" id="ARBA00022723"/>
    </source>
</evidence>
<keyword evidence="4 5" id="KW-0460">Magnesium</keyword>
<dbReference type="InterPro" id="IPR013650">
    <property type="entry name" value="ATP-grasp_succ-CoA_synth-type"/>
</dbReference>
<dbReference type="InterPro" id="IPR011761">
    <property type="entry name" value="ATP-grasp"/>
</dbReference>
<dbReference type="NCBIfam" id="NF001913">
    <property type="entry name" value="PRK00696.1"/>
    <property type="match status" value="1"/>
</dbReference>
<keyword evidence="3 5" id="KW-0547">Nucleotide-binding</keyword>
<dbReference type="Gene3D" id="3.40.50.261">
    <property type="entry name" value="Succinyl-CoA synthetase domains"/>
    <property type="match status" value="1"/>
</dbReference>
<dbReference type="HAMAP" id="MF_00558">
    <property type="entry name" value="Succ_CoA_beta"/>
    <property type="match status" value="1"/>
</dbReference>
<feature type="binding site" evidence="5">
    <location>
        <begin position="52"/>
        <end position="54"/>
    </location>
    <ligand>
        <name>ATP</name>
        <dbReference type="ChEBI" id="CHEBI:30616"/>
    </ligand>
</feature>
<dbReference type="InterPro" id="IPR005809">
    <property type="entry name" value="Succ_CoA_ligase-like_bsu"/>
</dbReference>
<feature type="binding site" evidence="5">
    <location>
        <begin position="319"/>
        <end position="321"/>
    </location>
    <ligand>
        <name>substrate</name>
        <note>ligand shared with subunit alpha</note>
    </ligand>
</feature>
<dbReference type="SUPFAM" id="SSF56059">
    <property type="entry name" value="Glutathione synthetase ATP-binding domain-like"/>
    <property type="match status" value="1"/>
</dbReference>
<dbReference type="Pfam" id="PF00549">
    <property type="entry name" value="Ligase_CoA"/>
    <property type="match status" value="1"/>
</dbReference>
<reference evidence="8 9" key="1">
    <citation type="submission" date="2024-06" db="EMBL/GenBank/DDBJ databases">
        <title>The Natural Products Discovery Center: Release of the First 8490 Sequenced Strains for Exploring Actinobacteria Biosynthetic Diversity.</title>
        <authorList>
            <person name="Kalkreuter E."/>
            <person name="Kautsar S.A."/>
            <person name="Yang D."/>
            <person name="Bader C.D."/>
            <person name="Teijaro C.N."/>
            <person name="Fluegel L."/>
            <person name="Davis C.M."/>
            <person name="Simpson J.R."/>
            <person name="Lauterbach L."/>
            <person name="Steele A.D."/>
            <person name="Gui C."/>
            <person name="Meng S."/>
            <person name="Li G."/>
            <person name="Viehrig K."/>
            <person name="Ye F."/>
            <person name="Su P."/>
            <person name="Kiefer A.F."/>
            <person name="Nichols A."/>
            <person name="Cepeda A.J."/>
            <person name="Yan W."/>
            <person name="Fan B."/>
            <person name="Jiang Y."/>
            <person name="Adhikari A."/>
            <person name="Zheng C.-J."/>
            <person name="Schuster L."/>
            <person name="Cowan T.M."/>
            <person name="Smanski M.J."/>
            <person name="Chevrette M.G."/>
            <person name="De Carvalho L.P.S."/>
            <person name="Shen B."/>
        </authorList>
    </citation>
    <scope>NUCLEOTIDE SEQUENCE [LARGE SCALE GENOMIC DNA]</scope>
    <source>
        <strain evidence="8 9">NPDC001694</strain>
    </source>
</reference>
<keyword evidence="2 5" id="KW-0479">Metal-binding</keyword>
<dbReference type="PROSITE" id="PS01217">
    <property type="entry name" value="SUCCINYL_COA_LIG_3"/>
    <property type="match status" value="1"/>
</dbReference>
<comment type="pathway">
    <text evidence="5">Carbohydrate metabolism; tricarboxylic acid cycle; succinate from succinyl-CoA (ligase route): step 1/1.</text>
</comment>
<feature type="domain" description="ATP-grasp" evidence="7">
    <location>
        <begin position="9"/>
        <end position="231"/>
    </location>
</feature>
<feature type="binding site" evidence="5">
    <location>
        <position position="206"/>
    </location>
    <ligand>
        <name>Mg(2+)</name>
        <dbReference type="ChEBI" id="CHEBI:18420"/>
    </ligand>
</feature>
<evidence type="ECO:0000313" key="9">
    <source>
        <dbReference type="Proteomes" id="UP001490365"/>
    </source>
</evidence>
<keyword evidence="5" id="KW-0816">Tricarboxylic acid cycle</keyword>
<name>A0ABV1TGW2_9ACTN</name>
<comment type="catalytic activity">
    <reaction evidence="5">
        <text>succinate + ATP + CoA = succinyl-CoA + ADP + phosphate</text>
        <dbReference type="Rhea" id="RHEA:17661"/>
        <dbReference type="ChEBI" id="CHEBI:30031"/>
        <dbReference type="ChEBI" id="CHEBI:30616"/>
        <dbReference type="ChEBI" id="CHEBI:43474"/>
        <dbReference type="ChEBI" id="CHEBI:57287"/>
        <dbReference type="ChEBI" id="CHEBI:57292"/>
        <dbReference type="ChEBI" id="CHEBI:456216"/>
        <dbReference type="EC" id="6.2.1.5"/>
    </reaction>
</comment>
<protein>
    <recommendedName>
        <fullName evidence="5">Succinate--CoA ligase [ADP-forming] subunit beta</fullName>
        <ecNumber evidence="5">6.2.1.5</ecNumber>
    </recommendedName>
    <alternativeName>
        <fullName evidence="5">Succinyl-CoA synthetase subunit beta</fullName>
        <shortName evidence="5">SCS-beta</shortName>
    </alternativeName>
</protein>
<dbReference type="RefSeq" id="WP_093499556.1">
    <property type="nucleotide sequence ID" value="NZ_JBEOZM010000006.1"/>
</dbReference>
<dbReference type="InterPro" id="IPR017866">
    <property type="entry name" value="Succ-CoA_synthase_bsu_CS"/>
</dbReference>